<gene>
    <name evidence="1" type="ORF">EKI59_09060</name>
</gene>
<dbReference type="OrthoDB" id="4426774at2"/>
<dbReference type="Proteomes" id="UP000336646">
    <property type="component" value="Unassembled WGS sequence"/>
</dbReference>
<dbReference type="AlphaFoldDB" id="A0A6C1TVJ2"/>
<proteinExistence type="predicted"/>
<protein>
    <submittedName>
        <fullName evidence="1">Uncharacterized protein</fullName>
    </submittedName>
</protein>
<evidence type="ECO:0000313" key="1">
    <source>
        <dbReference type="EMBL" id="TVS27263.1"/>
    </source>
</evidence>
<evidence type="ECO:0000313" key="2">
    <source>
        <dbReference type="Proteomes" id="UP000336646"/>
    </source>
</evidence>
<dbReference type="RefSeq" id="WP_144689863.1">
    <property type="nucleotide sequence ID" value="NZ_JALXMP010000005.1"/>
</dbReference>
<comment type="caution">
    <text evidence="1">The sequence shown here is derived from an EMBL/GenBank/DDBJ whole genome shotgun (WGS) entry which is preliminary data.</text>
</comment>
<reference evidence="1 2" key="1">
    <citation type="submission" date="2018-12" db="EMBL/GenBank/DDBJ databases">
        <title>Corynebacterium sanguinis sp. nov., a clinically-associated and environmental corynebacterium.</title>
        <authorList>
            <person name="Gonzales-Siles L."/>
            <person name="Jaen-Luchoro D."/>
            <person name="Cardew S."/>
            <person name="Inganas E."/>
            <person name="Ohlen M."/>
            <person name="Jensie-Markopolous S."/>
            <person name="Pinyeiro-Iglesias B."/>
            <person name="Molin K."/>
            <person name="Skovbjerg S."/>
            <person name="Svensson-Stadler L."/>
            <person name="Funke G."/>
            <person name="Moore E.R.B."/>
        </authorList>
    </citation>
    <scope>NUCLEOTIDE SEQUENCE [LARGE SCALE GENOMIC DNA]</scope>
    <source>
        <strain evidence="1 2">58734</strain>
    </source>
</reference>
<accession>A0A6C1TVJ2</accession>
<name>A0A6C1TVJ2_9CORY</name>
<organism evidence="1 2">
    <name type="scientific">Corynebacterium sanguinis</name>
    <dbReference type="NCBI Taxonomy" id="2594913"/>
    <lineage>
        <taxon>Bacteria</taxon>
        <taxon>Bacillati</taxon>
        <taxon>Actinomycetota</taxon>
        <taxon>Actinomycetes</taxon>
        <taxon>Mycobacteriales</taxon>
        <taxon>Corynebacteriaceae</taxon>
        <taxon>Corynebacterium</taxon>
    </lineage>
</organism>
<sequence>MSDDMSMFFPDDLPEDWVPVRMENLNSTEVTFSSEIEVVAREFATEPAVLNFVTSLTRKFDYSPARNAVRFDDGEVVLLPQPNGERVQVTPRECDLLSRGHLPSIAGIRGASRVPAADWVPVEIIEVDGNRVTLSTPEETLDVYNHFVLDHDDAVAYHPRFSLLQGKKRPNGSHAIFWVSPTQIAPCTAPQKYPTLPCDQVQVMEGHTVASAS</sequence>
<dbReference type="EMBL" id="RXIR01000021">
    <property type="protein sequence ID" value="TVS27263.1"/>
    <property type="molecule type" value="Genomic_DNA"/>
</dbReference>